<accession>A0A183E3F2</accession>
<reference evidence="3" key="1">
    <citation type="submission" date="2016-06" db="UniProtKB">
        <authorList>
            <consortium name="WormBaseParasite"/>
        </authorList>
    </citation>
    <scope>IDENTIFICATION</scope>
</reference>
<dbReference type="GO" id="GO:0005525">
    <property type="term" value="F:GTP binding"/>
    <property type="evidence" value="ECO:0007669"/>
    <property type="project" value="UniProtKB-KW"/>
</dbReference>
<evidence type="ECO:0000313" key="3">
    <source>
        <dbReference type="WBParaSite" id="GPUH_0001551401-mRNA-1"/>
    </source>
</evidence>
<evidence type="ECO:0000256" key="2">
    <source>
        <dbReference type="ARBA" id="ARBA00023134"/>
    </source>
</evidence>
<name>A0A183E3F2_9BILA</name>
<dbReference type="GO" id="GO:0016020">
    <property type="term" value="C:membrane"/>
    <property type="evidence" value="ECO:0007669"/>
    <property type="project" value="InterPro"/>
</dbReference>
<keyword evidence="1" id="KW-0547">Nucleotide-binding</keyword>
<sequence length="75" mass="8517">LVYAIDDRRSFEIVQSIYDKIMENFGDKNIPIVVVGNKLDLQFSARRVTTEEGKHLAASWNAAFLETSAKDNTVR</sequence>
<dbReference type="InterPro" id="IPR027417">
    <property type="entry name" value="P-loop_NTPase"/>
</dbReference>
<organism evidence="3">
    <name type="scientific">Gongylonema pulchrum</name>
    <dbReference type="NCBI Taxonomy" id="637853"/>
    <lineage>
        <taxon>Eukaryota</taxon>
        <taxon>Metazoa</taxon>
        <taxon>Ecdysozoa</taxon>
        <taxon>Nematoda</taxon>
        <taxon>Chromadorea</taxon>
        <taxon>Rhabditida</taxon>
        <taxon>Spirurina</taxon>
        <taxon>Spiruromorpha</taxon>
        <taxon>Spiruroidea</taxon>
        <taxon>Gongylonematidae</taxon>
        <taxon>Gongylonema</taxon>
    </lineage>
</organism>
<dbReference type="SUPFAM" id="SSF52540">
    <property type="entry name" value="P-loop containing nucleoside triphosphate hydrolases"/>
    <property type="match status" value="1"/>
</dbReference>
<dbReference type="PROSITE" id="PS51421">
    <property type="entry name" value="RAS"/>
    <property type="match status" value="1"/>
</dbReference>
<keyword evidence="2" id="KW-0342">GTP-binding</keyword>
<dbReference type="Gene3D" id="3.40.50.300">
    <property type="entry name" value="P-loop containing nucleotide triphosphate hydrolases"/>
    <property type="match status" value="1"/>
</dbReference>
<dbReference type="InterPro" id="IPR001806">
    <property type="entry name" value="Small_GTPase"/>
</dbReference>
<proteinExistence type="predicted"/>
<dbReference type="PANTHER" id="PTHR24070">
    <property type="entry name" value="RAS, DI-RAS, AND RHEB FAMILY MEMBERS OF SMALL GTPASE SUPERFAMILY"/>
    <property type="match status" value="1"/>
</dbReference>
<protein>
    <submittedName>
        <fullName evidence="3">GTP-binding protein Rheb</fullName>
    </submittedName>
</protein>
<dbReference type="GO" id="GO:0007165">
    <property type="term" value="P:signal transduction"/>
    <property type="evidence" value="ECO:0007669"/>
    <property type="project" value="InterPro"/>
</dbReference>
<dbReference type="WBParaSite" id="GPUH_0001551401-mRNA-1">
    <property type="protein sequence ID" value="GPUH_0001551401-mRNA-1"/>
    <property type="gene ID" value="GPUH_0001551401"/>
</dbReference>
<dbReference type="SMART" id="SM00173">
    <property type="entry name" value="RAS"/>
    <property type="match status" value="1"/>
</dbReference>
<evidence type="ECO:0000256" key="1">
    <source>
        <dbReference type="ARBA" id="ARBA00022741"/>
    </source>
</evidence>
<dbReference type="SMART" id="SM00175">
    <property type="entry name" value="RAB"/>
    <property type="match status" value="1"/>
</dbReference>
<dbReference type="PROSITE" id="PS51419">
    <property type="entry name" value="RAB"/>
    <property type="match status" value="1"/>
</dbReference>
<dbReference type="AlphaFoldDB" id="A0A183E3F2"/>
<dbReference type="Pfam" id="PF00071">
    <property type="entry name" value="Ras"/>
    <property type="match status" value="1"/>
</dbReference>
<dbReference type="GO" id="GO:0003924">
    <property type="term" value="F:GTPase activity"/>
    <property type="evidence" value="ECO:0007669"/>
    <property type="project" value="InterPro"/>
</dbReference>
<dbReference type="InterPro" id="IPR020849">
    <property type="entry name" value="Small_GTPase_Ras-type"/>
</dbReference>
<dbReference type="PRINTS" id="PR00449">
    <property type="entry name" value="RASTRNSFRMNG"/>
</dbReference>